<accession>A0A370B477</accession>
<dbReference type="SUPFAM" id="SSF53901">
    <property type="entry name" value="Thiolase-like"/>
    <property type="match status" value="2"/>
</dbReference>
<dbReference type="GO" id="GO:0044550">
    <property type="term" value="P:secondary metabolite biosynthetic process"/>
    <property type="evidence" value="ECO:0007669"/>
    <property type="project" value="TreeGrafter"/>
</dbReference>
<evidence type="ECO:0000313" key="1">
    <source>
        <dbReference type="EMBL" id="RDG36608.1"/>
    </source>
</evidence>
<evidence type="ECO:0008006" key="3">
    <source>
        <dbReference type="Google" id="ProtNLM"/>
    </source>
</evidence>
<dbReference type="AlphaFoldDB" id="A0A370B477"/>
<dbReference type="RefSeq" id="WP_114625046.1">
    <property type="nucleotide sequence ID" value="NZ_QQNA01000147.1"/>
</dbReference>
<dbReference type="InterPro" id="IPR016039">
    <property type="entry name" value="Thiolase-like"/>
</dbReference>
<name>A0A370B477_9ACTN</name>
<proteinExistence type="predicted"/>
<organism evidence="1 2">
    <name type="scientific">Streptomyces corynorhini</name>
    <dbReference type="NCBI Taxonomy" id="2282652"/>
    <lineage>
        <taxon>Bacteria</taxon>
        <taxon>Bacillati</taxon>
        <taxon>Actinomycetota</taxon>
        <taxon>Actinomycetes</taxon>
        <taxon>Kitasatosporales</taxon>
        <taxon>Streptomycetaceae</taxon>
        <taxon>Streptomyces</taxon>
    </lineage>
</organism>
<dbReference type="GO" id="GO:0016747">
    <property type="term" value="F:acyltransferase activity, transferring groups other than amino-acyl groups"/>
    <property type="evidence" value="ECO:0007669"/>
    <property type="project" value="UniProtKB-ARBA"/>
</dbReference>
<dbReference type="Gene3D" id="3.40.47.10">
    <property type="match status" value="1"/>
</dbReference>
<dbReference type="EMBL" id="QQNA01000147">
    <property type="protein sequence ID" value="RDG36608.1"/>
    <property type="molecule type" value="Genomic_DNA"/>
</dbReference>
<sequence length="306" mass="31722">MGTVITAARVAAPAPGPAAATTVRLAGEAARDCLERARVSTDAVGVLINVGVYRERNTIEPSMAALVQKEAGIHLDYHQRTGPTATFSFDLMNGACGVLNAVQVSGALLAGGSTERVLVTAADAHPGGRADQDPDYPYADLGAALLLERSPIPEEGFGPVRQRGARGPAGGAGFLDMAAMGSEGRRRITVRRDQDWEPRLLDLTVDTVTGYVRDEGLELPRTLLVCNRPTPGFTAALAGRLGLAPDAVIAPEAPDAAEGVPHTAAPVLGYLRAVEGGLPEGYDQLLIVSAGAGLTAACVSYRPRGR</sequence>
<gene>
    <name evidence="1" type="ORF">DVH02_19155</name>
</gene>
<protein>
    <recommendedName>
        <fullName evidence="3">3-oxoacyl-ACP synthase</fullName>
    </recommendedName>
</protein>
<reference evidence="1 2" key="1">
    <citation type="submission" date="2018-07" db="EMBL/GenBank/DDBJ databases">
        <title>Streptomyces species from bats.</title>
        <authorList>
            <person name="Dunlap C."/>
        </authorList>
    </citation>
    <scope>NUCLEOTIDE SEQUENCE [LARGE SCALE GENOMIC DNA]</scope>
    <source>
        <strain evidence="1 2">AC230</strain>
    </source>
</reference>
<dbReference type="PANTHER" id="PTHR34069">
    <property type="entry name" value="3-OXOACYL-[ACYL-CARRIER-PROTEIN] SYNTHASE 3"/>
    <property type="match status" value="1"/>
</dbReference>
<dbReference type="PANTHER" id="PTHR34069:SF2">
    <property type="entry name" value="BETA-KETOACYL-[ACYL-CARRIER-PROTEIN] SYNTHASE III"/>
    <property type="match status" value="1"/>
</dbReference>
<dbReference type="OrthoDB" id="6195581at2"/>
<dbReference type="Proteomes" id="UP000253741">
    <property type="component" value="Unassembled WGS sequence"/>
</dbReference>
<keyword evidence="2" id="KW-1185">Reference proteome</keyword>
<evidence type="ECO:0000313" key="2">
    <source>
        <dbReference type="Proteomes" id="UP000253741"/>
    </source>
</evidence>
<comment type="caution">
    <text evidence="1">The sequence shown here is derived from an EMBL/GenBank/DDBJ whole genome shotgun (WGS) entry which is preliminary data.</text>
</comment>